<organism evidence="4 5">
    <name type="scientific">Rhodanobacter aciditrophus</name>
    <dbReference type="NCBI Taxonomy" id="1623218"/>
    <lineage>
        <taxon>Bacteria</taxon>
        <taxon>Pseudomonadati</taxon>
        <taxon>Pseudomonadota</taxon>
        <taxon>Gammaproteobacteria</taxon>
        <taxon>Lysobacterales</taxon>
        <taxon>Rhodanobacteraceae</taxon>
        <taxon>Rhodanobacter</taxon>
    </lineage>
</organism>
<name>A0ABW4B306_9GAMM</name>
<reference evidence="5" key="1">
    <citation type="journal article" date="2019" name="Int. J. Syst. Evol. Microbiol.">
        <title>The Global Catalogue of Microorganisms (GCM) 10K type strain sequencing project: providing services to taxonomists for standard genome sequencing and annotation.</title>
        <authorList>
            <consortium name="The Broad Institute Genomics Platform"/>
            <consortium name="The Broad Institute Genome Sequencing Center for Infectious Disease"/>
            <person name="Wu L."/>
            <person name="Ma J."/>
        </authorList>
    </citation>
    <scope>NUCLEOTIDE SEQUENCE [LARGE SCALE GENOMIC DNA]</scope>
    <source>
        <strain evidence="5">JCM 30774</strain>
    </source>
</reference>
<feature type="domain" description="DprA winged helix" evidence="3">
    <location>
        <begin position="332"/>
        <end position="386"/>
    </location>
</feature>
<dbReference type="InterPro" id="IPR041614">
    <property type="entry name" value="DprA_WH"/>
</dbReference>
<dbReference type="InterPro" id="IPR003488">
    <property type="entry name" value="DprA"/>
</dbReference>
<dbReference type="Gene3D" id="3.40.50.450">
    <property type="match status" value="1"/>
</dbReference>
<keyword evidence="5" id="KW-1185">Reference proteome</keyword>
<dbReference type="Pfam" id="PF02481">
    <property type="entry name" value="DNA_processg_A"/>
    <property type="match status" value="1"/>
</dbReference>
<dbReference type="Gene3D" id="1.10.10.10">
    <property type="entry name" value="Winged helix-like DNA-binding domain superfamily/Winged helix DNA-binding domain"/>
    <property type="match status" value="1"/>
</dbReference>
<evidence type="ECO:0000259" key="3">
    <source>
        <dbReference type="Pfam" id="PF17782"/>
    </source>
</evidence>
<dbReference type="EMBL" id="JBHTMN010000007">
    <property type="protein sequence ID" value="MFD1382960.1"/>
    <property type="molecule type" value="Genomic_DNA"/>
</dbReference>
<protein>
    <submittedName>
        <fullName evidence="4">DNA-processing protein DprA</fullName>
    </submittedName>
</protein>
<evidence type="ECO:0000256" key="1">
    <source>
        <dbReference type="ARBA" id="ARBA00006525"/>
    </source>
</evidence>
<comment type="caution">
    <text evidence="4">The sequence shown here is derived from an EMBL/GenBank/DDBJ whole genome shotgun (WGS) entry which is preliminary data.</text>
</comment>
<dbReference type="NCBIfam" id="TIGR00732">
    <property type="entry name" value="dprA"/>
    <property type="match status" value="1"/>
</dbReference>
<dbReference type="SUPFAM" id="SSF102405">
    <property type="entry name" value="MCP/YpsA-like"/>
    <property type="match status" value="1"/>
</dbReference>
<proteinExistence type="inferred from homology"/>
<dbReference type="Proteomes" id="UP001597059">
    <property type="component" value="Unassembled WGS sequence"/>
</dbReference>
<evidence type="ECO:0000313" key="4">
    <source>
        <dbReference type="EMBL" id="MFD1382960.1"/>
    </source>
</evidence>
<gene>
    <name evidence="4" type="primary">dprA</name>
    <name evidence="4" type="ORF">ACFQ45_06265</name>
</gene>
<dbReference type="InterPro" id="IPR057666">
    <property type="entry name" value="DrpA_SLOG"/>
</dbReference>
<evidence type="ECO:0000313" key="5">
    <source>
        <dbReference type="Proteomes" id="UP001597059"/>
    </source>
</evidence>
<feature type="domain" description="Smf/DprA SLOG" evidence="2">
    <location>
        <begin position="107"/>
        <end position="316"/>
    </location>
</feature>
<sequence>MKDLLFGLPTESWLTLSLIPGVGTGRLARLWTYLETLETENAEQQLLFDELPDTIASIDYKTLRALGWKEHGANAVMRFLDRGVLCPDVAQQLEQTQNWLQAPDHRIVFRGTPEYPSLLNEISVPPTLLYVHGNPKAWAQPTLGVVGAREASAYGRQVAEHWSQQLSEAGFTITSGGARGIDTFAHRGAIAGNGPTVAVMGAGLNTWYPRQNKDLFESILDHNGALISEYSLTTEVRPQLFPPRNRIISGMSAGVFVVEASERSGSLISARYALEENREVFALPGRIGEPQAAGTNQLIRQGASLVTCVDDILSELPRTLRLPLANAHQEAKHKALPEGSEEAQWLFNCLQKERIGMDFDALIRLTKWQAPDLSQVLMELELAGVLINAQGQYQIAP</sequence>
<evidence type="ECO:0000259" key="2">
    <source>
        <dbReference type="Pfam" id="PF02481"/>
    </source>
</evidence>
<dbReference type="InterPro" id="IPR036388">
    <property type="entry name" value="WH-like_DNA-bd_sf"/>
</dbReference>
<dbReference type="PANTHER" id="PTHR43022:SF1">
    <property type="entry name" value="PROTEIN SMF"/>
    <property type="match status" value="1"/>
</dbReference>
<dbReference type="RefSeq" id="WP_377366138.1">
    <property type="nucleotide sequence ID" value="NZ_JBHTMN010000007.1"/>
</dbReference>
<comment type="similarity">
    <text evidence="1">Belongs to the DprA/Smf family.</text>
</comment>
<dbReference type="Pfam" id="PF17782">
    <property type="entry name" value="WHD_DprA"/>
    <property type="match status" value="1"/>
</dbReference>
<accession>A0ABW4B306</accession>
<dbReference type="PANTHER" id="PTHR43022">
    <property type="entry name" value="PROTEIN SMF"/>
    <property type="match status" value="1"/>
</dbReference>